<gene>
    <name evidence="7" type="ORF">UV8b_05898</name>
</gene>
<organism evidence="7 8">
    <name type="scientific">Ustilaginoidea virens</name>
    <name type="common">Rice false smut fungus</name>
    <name type="synonym">Villosiclava virens</name>
    <dbReference type="NCBI Taxonomy" id="1159556"/>
    <lineage>
        <taxon>Eukaryota</taxon>
        <taxon>Fungi</taxon>
        <taxon>Dikarya</taxon>
        <taxon>Ascomycota</taxon>
        <taxon>Pezizomycotina</taxon>
        <taxon>Sordariomycetes</taxon>
        <taxon>Hypocreomycetidae</taxon>
        <taxon>Hypocreales</taxon>
        <taxon>Clavicipitaceae</taxon>
        <taxon>Ustilaginoidea</taxon>
    </lineage>
</organism>
<comment type="subcellular location">
    <subcellularLocation>
        <location evidence="1">Secreted</location>
    </subcellularLocation>
</comment>
<dbReference type="GO" id="GO:0005576">
    <property type="term" value="C:extracellular region"/>
    <property type="evidence" value="ECO:0007669"/>
    <property type="project" value="UniProtKB-SubCell"/>
</dbReference>
<dbReference type="Pfam" id="PF16541">
    <property type="entry name" value="AltA1"/>
    <property type="match status" value="1"/>
</dbReference>
<evidence type="ECO:0000256" key="3">
    <source>
        <dbReference type="ARBA" id="ARBA00022729"/>
    </source>
</evidence>
<feature type="signal peptide" evidence="5">
    <location>
        <begin position="1"/>
        <end position="17"/>
    </location>
</feature>
<evidence type="ECO:0000256" key="2">
    <source>
        <dbReference type="ARBA" id="ARBA00022525"/>
    </source>
</evidence>
<keyword evidence="8" id="KW-1185">Reference proteome</keyword>
<dbReference type="EMBL" id="CP072756">
    <property type="protein sequence ID" value="QUC21655.1"/>
    <property type="molecule type" value="Genomic_DNA"/>
</dbReference>
<dbReference type="InterPro" id="IPR032382">
    <property type="entry name" value="AltA1"/>
</dbReference>
<dbReference type="RefSeq" id="XP_042999328.1">
    <property type="nucleotide sequence ID" value="XM_043143395.1"/>
</dbReference>
<evidence type="ECO:0000259" key="6">
    <source>
        <dbReference type="Pfam" id="PF16541"/>
    </source>
</evidence>
<dbReference type="KEGG" id="uvi:66066675"/>
<evidence type="ECO:0000313" key="8">
    <source>
        <dbReference type="Proteomes" id="UP000027002"/>
    </source>
</evidence>
<name>A0A8E5HU28_USTVR</name>
<dbReference type="GeneID" id="66066675"/>
<reference evidence="7" key="1">
    <citation type="submission" date="2020-03" db="EMBL/GenBank/DDBJ databases">
        <title>A mixture of massive structural variations and highly conserved coding sequences in Ustilaginoidea virens genome.</title>
        <authorList>
            <person name="Zhang K."/>
            <person name="Zhao Z."/>
            <person name="Zhang Z."/>
            <person name="Li Y."/>
            <person name="Hsiang T."/>
            <person name="Sun W."/>
        </authorList>
    </citation>
    <scope>NUCLEOTIDE SEQUENCE</scope>
    <source>
        <strain evidence="7">UV-8b</strain>
    </source>
</reference>
<evidence type="ECO:0000256" key="5">
    <source>
        <dbReference type="SAM" id="SignalP"/>
    </source>
</evidence>
<feature type="chain" id="PRO_5034931034" description="AA1-like domain-containing protein" evidence="5">
    <location>
        <begin position="18"/>
        <end position="179"/>
    </location>
</feature>
<evidence type="ECO:0000256" key="4">
    <source>
        <dbReference type="ARBA" id="ARBA00023157"/>
    </source>
</evidence>
<dbReference type="AlphaFoldDB" id="A0A8E5HU28"/>
<keyword evidence="4" id="KW-1015">Disulfide bond</keyword>
<evidence type="ECO:0000256" key="1">
    <source>
        <dbReference type="ARBA" id="ARBA00004613"/>
    </source>
</evidence>
<keyword evidence="2" id="KW-0964">Secreted</keyword>
<feature type="domain" description="AA1-like" evidence="6">
    <location>
        <begin position="37"/>
        <end position="162"/>
    </location>
</feature>
<keyword evidence="3 5" id="KW-0732">Signal</keyword>
<proteinExistence type="predicted"/>
<protein>
    <recommendedName>
        <fullName evidence="6">AA1-like domain-containing protein</fullName>
    </recommendedName>
</protein>
<dbReference type="OrthoDB" id="3539798at2759"/>
<evidence type="ECO:0000313" key="7">
    <source>
        <dbReference type="EMBL" id="QUC21655.1"/>
    </source>
</evidence>
<accession>A0A8E5HU28</accession>
<sequence length="179" mass="19592">MYLLAAVLLAGRVACRAADKVCTSLSGSTVSWKMLDFDFHSWRAMSSPTEGTGAGFVNFTLQNTALVNRFACEAASARTPDFFYAGDVYECRGSLADPGDKTSFSFDRAKGLLHIDQEWVCERDGSRFVGVGEVRLDPKCREDRYSNDHWKQGQLYEAASVQCGKVAGTVSITYLQGSA</sequence>
<dbReference type="Proteomes" id="UP000027002">
    <property type="component" value="Chromosome 4"/>
</dbReference>